<feature type="compositionally biased region" description="Basic and acidic residues" evidence="5">
    <location>
        <begin position="302"/>
        <end position="327"/>
    </location>
</feature>
<dbReference type="InterPro" id="IPR026532">
    <property type="entry name" value="BRX1"/>
</dbReference>
<feature type="region of interest" description="Disordered" evidence="5">
    <location>
        <begin position="302"/>
        <end position="346"/>
    </location>
</feature>
<accession>A0ABR1FIJ2</accession>
<protein>
    <submittedName>
        <fullName evidence="7">Ribosome biogenesis protein</fullName>
    </submittedName>
</protein>
<comment type="subcellular location">
    <subcellularLocation>
        <location evidence="1">Nucleus</location>
        <location evidence="1">Nucleolus</location>
    </subcellularLocation>
</comment>
<proteinExistence type="inferred from homology"/>
<organism evidence="7 8">
    <name type="scientific">Aureococcus anophagefferens</name>
    <name type="common">Harmful bloom alga</name>
    <dbReference type="NCBI Taxonomy" id="44056"/>
    <lineage>
        <taxon>Eukaryota</taxon>
        <taxon>Sar</taxon>
        <taxon>Stramenopiles</taxon>
        <taxon>Ochrophyta</taxon>
        <taxon>Pelagophyceae</taxon>
        <taxon>Pelagomonadales</taxon>
        <taxon>Pelagomonadaceae</taxon>
        <taxon>Aureococcus</taxon>
    </lineage>
</organism>
<evidence type="ECO:0000256" key="5">
    <source>
        <dbReference type="SAM" id="MobiDB-lite"/>
    </source>
</evidence>
<feature type="region of interest" description="Disordered" evidence="5">
    <location>
        <begin position="1"/>
        <end position="71"/>
    </location>
</feature>
<evidence type="ECO:0000256" key="2">
    <source>
        <dbReference type="ARBA" id="ARBA00006369"/>
    </source>
</evidence>
<reference evidence="7 8" key="1">
    <citation type="submission" date="2024-03" db="EMBL/GenBank/DDBJ databases">
        <title>Aureococcus anophagefferens CCMP1851 and Kratosvirus quantuckense: Draft genome of a second virus-susceptible host strain in the model system.</title>
        <authorList>
            <person name="Chase E."/>
            <person name="Truchon A.R."/>
            <person name="Schepens W."/>
            <person name="Wilhelm S.W."/>
        </authorList>
    </citation>
    <scope>NUCLEOTIDE SEQUENCE [LARGE SCALE GENOMIC DNA]</scope>
    <source>
        <strain evidence="7 8">CCMP1851</strain>
    </source>
</reference>
<dbReference type="Proteomes" id="UP001363151">
    <property type="component" value="Unassembled WGS sequence"/>
</dbReference>
<keyword evidence="3" id="KW-0690">Ribosome biogenesis</keyword>
<dbReference type="Pfam" id="PF04427">
    <property type="entry name" value="Brix"/>
    <property type="match status" value="1"/>
</dbReference>
<dbReference type="InterPro" id="IPR007109">
    <property type="entry name" value="Brix"/>
</dbReference>
<comment type="caution">
    <text evidence="7">The sequence shown here is derived from an EMBL/GenBank/DDBJ whole genome shotgun (WGS) entry which is preliminary data.</text>
</comment>
<dbReference type="SMART" id="SM00879">
    <property type="entry name" value="Brix"/>
    <property type="match status" value="1"/>
</dbReference>
<name>A0ABR1FIJ2_AURAN</name>
<keyword evidence="4" id="KW-0539">Nucleus</keyword>
<evidence type="ECO:0000256" key="3">
    <source>
        <dbReference type="ARBA" id="ARBA00022517"/>
    </source>
</evidence>
<feature type="domain" description="Brix" evidence="6">
    <location>
        <begin position="80"/>
        <end position="284"/>
    </location>
</feature>
<gene>
    <name evidence="7" type="primary">BRX1</name>
    <name evidence="7" type="ORF">SO694_000721103</name>
</gene>
<evidence type="ECO:0000259" key="6">
    <source>
        <dbReference type="PROSITE" id="PS50833"/>
    </source>
</evidence>
<evidence type="ECO:0000256" key="1">
    <source>
        <dbReference type="ARBA" id="ARBA00004604"/>
    </source>
</evidence>
<dbReference type="PANTHER" id="PTHR13634:SF0">
    <property type="entry name" value="RIBOSOME BIOGENESIS PROTEIN BRX1 HOMOLOG"/>
    <property type="match status" value="1"/>
</dbReference>
<evidence type="ECO:0000313" key="7">
    <source>
        <dbReference type="EMBL" id="KAK7231413.1"/>
    </source>
</evidence>
<comment type="similarity">
    <text evidence="2">Belongs to the BRX1 family.</text>
</comment>
<feature type="compositionally biased region" description="Polar residues" evidence="5">
    <location>
        <begin position="328"/>
        <end position="337"/>
    </location>
</feature>
<evidence type="ECO:0000256" key="4">
    <source>
        <dbReference type="ARBA" id="ARBA00023242"/>
    </source>
</evidence>
<sequence length="346" mass="38007">MGPSSKKSKAPSHSFEADALKQAGFGSESESESEAEAVPVQEKKRKRSKKAAAAPAEPARRRRARGGRVRAAAACATSTSSACSSSAAGHAAARRHLLEDLKKLLPHHKSDAKLDTKNDPRQLNEICELKSCNGCVYLEARKRSDLYMWVSRAPKGPSAKFLVQNVHTMDELRLTGNCGLGTRALLCFDGAFDAQPHWSAVRDLLAVTFGTPRGHPKSKPFFDRAMAFSIADGKVWVRHYQIVDDAVDDADAVPPSQKRDATSLVEIGPRFVLAPIRVFSGSFGGSTLYHDASLVLPNEERAREKRQLGSKYEKRKEAQETRREHLDANQQPVSDLASTFRDDDEI</sequence>
<dbReference type="PROSITE" id="PS50833">
    <property type="entry name" value="BRIX"/>
    <property type="match status" value="1"/>
</dbReference>
<feature type="compositionally biased region" description="Basic residues" evidence="5">
    <location>
        <begin position="1"/>
        <end position="10"/>
    </location>
</feature>
<dbReference type="EMBL" id="JBBJCI010000416">
    <property type="protein sequence ID" value="KAK7231413.1"/>
    <property type="molecule type" value="Genomic_DNA"/>
</dbReference>
<keyword evidence="8" id="KW-1185">Reference proteome</keyword>
<evidence type="ECO:0000313" key="8">
    <source>
        <dbReference type="Proteomes" id="UP001363151"/>
    </source>
</evidence>
<dbReference type="PANTHER" id="PTHR13634">
    <property type="entry name" value="RIBOSOME BIOGENESIS PROTEIN BRIX"/>
    <property type="match status" value="1"/>
</dbReference>